<feature type="domain" description="N-acetyltransferase" evidence="1">
    <location>
        <begin position="72"/>
        <end position="277"/>
    </location>
</feature>
<dbReference type="CDD" id="cd04301">
    <property type="entry name" value="NAT_SF"/>
    <property type="match status" value="1"/>
</dbReference>
<protein>
    <recommendedName>
        <fullName evidence="1">N-acetyltransferase domain-containing protein</fullName>
    </recommendedName>
</protein>
<dbReference type="SUPFAM" id="SSF55729">
    <property type="entry name" value="Acyl-CoA N-acyltransferases (Nat)"/>
    <property type="match status" value="1"/>
</dbReference>
<dbReference type="InterPro" id="IPR000182">
    <property type="entry name" value="GNAT_dom"/>
</dbReference>
<dbReference type="AlphaFoldDB" id="A0AAW0ELG7"/>
<accession>A0AAW0ELG7</accession>
<proteinExistence type="predicted"/>
<dbReference type="Gene3D" id="3.40.630.30">
    <property type="match status" value="1"/>
</dbReference>
<dbReference type="PROSITE" id="PS51186">
    <property type="entry name" value="GNAT"/>
    <property type="match status" value="1"/>
</dbReference>
<gene>
    <name evidence="2" type="ORF">NESM_000338700</name>
</gene>
<reference evidence="2 3" key="1">
    <citation type="journal article" date="2021" name="MBio">
        <title>A New Model Trypanosomatid, Novymonas esmeraldas: Genomic Perception of Its 'Candidatus Pandoraea novymonadis' Endosymbiont.</title>
        <authorList>
            <person name="Zakharova A."/>
            <person name="Saura A."/>
            <person name="Butenko A."/>
            <person name="Podesvova L."/>
            <person name="Warmusova S."/>
            <person name="Kostygov A.Y."/>
            <person name="Nenarokova A."/>
            <person name="Lukes J."/>
            <person name="Opperdoes F.R."/>
            <person name="Yurchenko V."/>
        </authorList>
    </citation>
    <scope>NUCLEOTIDE SEQUENCE [LARGE SCALE GENOMIC DNA]</scope>
    <source>
        <strain evidence="2 3">E262AT.01</strain>
    </source>
</reference>
<organism evidence="2 3">
    <name type="scientific">Novymonas esmeraldas</name>
    <dbReference type="NCBI Taxonomy" id="1808958"/>
    <lineage>
        <taxon>Eukaryota</taxon>
        <taxon>Discoba</taxon>
        <taxon>Euglenozoa</taxon>
        <taxon>Kinetoplastea</taxon>
        <taxon>Metakinetoplastina</taxon>
        <taxon>Trypanosomatida</taxon>
        <taxon>Trypanosomatidae</taxon>
        <taxon>Novymonas</taxon>
    </lineage>
</organism>
<sequence length="277" mass="29499">MHHGHLSPQAQARVAHEFCVRCLVKPKPSVCDGGDTTAAVLPEPPSASSQPGQLTYLDVVQALHDDVEWSSTPYPPCTRAQLLQVHSYWVAVPKAAAASCAGATAAADIETASAATAEGTAEGPSFACVVGVVWVRLSTAVSVASRHAPRPAVEGYIQVVLTHPSHRRRGLASWLLTQCLACTEAPASVFASDRCGAAAYRIQRWHLHTLAAVRLPAKRPRRDDGVANAAASASRDGDAAIAATISLYQRLGFHERRHLARYYAGKDDAVELVKTCR</sequence>
<dbReference type="EMBL" id="JAECZO010000033">
    <property type="protein sequence ID" value="KAK7194239.1"/>
    <property type="molecule type" value="Genomic_DNA"/>
</dbReference>
<keyword evidence="3" id="KW-1185">Reference proteome</keyword>
<name>A0AAW0ELG7_9TRYP</name>
<evidence type="ECO:0000259" key="1">
    <source>
        <dbReference type="PROSITE" id="PS51186"/>
    </source>
</evidence>
<evidence type="ECO:0000313" key="3">
    <source>
        <dbReference type="Proteomes" id="UP001430356"/>
    </source>
</evidence>
<comment type="caution">
    <text evidence="2">The sequence shown here is derived from an EMBL/GenBank/DDBJ whole genome shotgun (WGS) entry which is preliminary data.</text>
</comment>
<dbReference type="GO" id="GO:0016747">
    <property type="term" value="F:acyltransferase activity, transferring groups other than amino-acyl groups"/>
    <property type="evidence" value="ECO:0007669"/>
    <property type="project" value="InterPro"/>
</dbReference>
<dbReference type="InterPro" id="IPR016181">
    <property type="entry name" value="Acyl_CoA_acyltransferase"/>
</dbReference>
<evidence type="ECO:0000313" key="2">
    <source>
        <dbReference type="EMBL" id="KAK7194239.1"/>
    </source>
</evidence>
<dbReference type="Proteomes" id="UP001430356">
    <property type="component" value="Unassembled WGS sequence"/>
</dbReference>